<evidence type="ECO:0000256" key="1">
    <source>
        <dbReference type="ARBA" id="ARBA00022664"/>
    </source>
</evidence>
<dbReference type="CDD" id="cd01647">
    <property type="entry name" value="RT_LTR"/>
    <property type="match status" value="1"/>
</dbReference>
<keyword evidence="13" id="KW-0695">RNA-directed DNA polymerase</keyword>
<keyword evidence="15" id="KW-0238">DNA-binding</keyword>
<evidence type="ECO:0000313" key="22">
    <source>
        <dbReference type="EMBL" id="KAE8249625.1"/>
    </source>
</evidence>
<evidence type="ECO:0000256" key="9">
    <source>
        <dbReference type="ARBA" id="ARBA00022801"/>
    </source>
</evidence>
<dbReference type="InterPro" id="IPR050951">
    <property type="entry name" value="Retrovirus_Pol_polyprotein"/>
</dbReference>
<dbReference type="InterPro" id="IPR000477">
    <property type="entry name" value="RT_dom"/>
</dbReference>
<dbReference type="InterPro" id="IPR016197">
    <property type="entry name" value="Chromo-like_dom_sf"/>
</dbReference>
<dbReference type="CDD" id="cd00303">
    <property type="entry name" value="retropepsin_like"/>
    <property type="match status" value="1"/>
</dbReference>
<evidence type="ECO:0000256" key="3">
    <source>
        <dbReference type="ARBA" id="ARBA00022679"/>
    </source>
</evidence>
<evidence type="ECO:0000313" key="23">
    <source>
        <dbReference type="Proteomes" id="UP000077671"/>
    </source>
</evidence>
<feature type="region of interest" description="Disordered" evidence="18">
    <location>
        <begin position="654"/>
        <end position="689"/>
    </location>
</feature>
<evidence type="ECO:0000256" key="16">
    <source>
        <dbReference type="ARBA" id="ARBA00023172"/>
    </source>
</evidence>
<feature type="region of interest" description="Disordered" evidence="18">
    <location>
        <begin position="1885"/>
        <end position="1904"/>
    </location>
</feature>
<dbReference type="GO" id="GO:0003677">
    <property type="term" value="F:DNA binding"/>
    <property type="evidence" value="ECO:0007669"/>
    <property type="project" value="UniProtKB-KW"/>
</dbReference>
<gene>
    <name evidence="22" type="ORF">A4X03_0g6583</name>
</gene>
<dbReference type="GO" id="GO:0008270">
    <property type="term" value="F:zinc ion binding"/>
    <property type="evidence" value="ECO:0007669"/>
    <property type="project" value="UniProtKB-KW"/>
</dbReference>
<evidence type="ECO:0000256" key="11">
    <source>
        <dbReference type="ARBA" id="ARBA00022884"/>
    </source>
</evidence>
<keyword evidence="11" id="KW-0694">RNA-binding</keyword>
<evidence type="ECO:0000256" key="13">
    <source>
        <dbReference type="ARBA" id="ARBA00022918"/>
    </source>
</evidence>
<feature type="compositionally biased region" description="Basic residues" evidence="18">
    <location>
        <begin position="1894"/>
        <end position="1904"/>
    </location>
</feature>
<evidence type="ECO:0000256" key="18">
    <source>
        <dbReference type="SAM" id="MobiDB-lite"/>
    </source>
</evidence>
<organism evidence="22 23">
    <name type="scientific">Tilletia caries</name>
    <name type="common">wheat bunt fungus</name>
    <dbReference type="NCBI Taxonomy" id="13290"/>
    <lineage>
        <taxon>Eukaryota</taxon>
        <taxon>Fungi</taxon>
        <taxon>Dikarya</taxon>
        <taxon>Basidiomycota</taxon>
        <taxon>Ustilaginomycotina</taxon>
        <taxon>Exobasidiomycetes</taxon>
        <taxon>Tilletiales</taxon>
        <taxon>Tilletiaceae</taxon>
        <taxon>Tilletia</taxon>
    </lineage>
</organism>
<dbReference type="Gene3D" id="3.30.420.10">
    <property type="entry name" value="Ribonuclease H-like superfamily/Ribonuclease H"/>
    <property type="match status" value="1"/>
</dbReference>
<feature type="domain" description="Integrase catalytic" evidence="21">
    <location>
        <begin position="1528"/>
        <end position="1694"/>
    </location>
</feature>
<evidence type="ECO:0000259" key="21">
    <source>
        <dbReference type="PROSITE" id="PS50994"/>
    </source>
</evidence>
<evidence type="ECO:0000256" key="10">
    <source>
        <dbReference type="ARBA" id="ARBA00022842"/>
    </source>
</evidence>
<keyword evidence="8" id="KW-0255">Endonuclease</keyword>
<dbReference type="InterPro" id="IPR056924">
    <property type="entry name" value="SH3_Tf2-1"/>
</dbReference>
<keyword evidence="6" id="KW-0479">Metal-binding</keyword>
<keyword evidence="2" id="KW-0645">Protease</keyword>
<dbReference type="GO" id="GO:0004190">
    <property type="term" value="F:aspartic-type endopeptidase activity"/>
    <property type="evidence" value="ECO:0007669"/>
    <property type="project" value="UniProtKB-KW"/>
</dbReference>
<dbReference type="EMBL" id="LWDD02001304">
    <property type="protein sequence ID" value="KAE8249625.1"/>
    <property type="molecule type" value="Genomic_DNA"/>
</dbReference>
<dbReference type="InterPro" id="IPR043128">
    <property type="entry name" value="Rev_trsase/Diguanyl_cyclase"/>
</dbReference>
<evidence type="ECO:0000256" key="17">
    <source>
        <dbReference type="PROSITE-ProRule" id="PRU00047"/>
    </source>
</evidence>
<dbReference type="InterPro" id="IPR001584">
    <property type="entry name" value="Integrase_cat-core"/>
</dbReference>
<dbReference type="Pfam" id="PF00078">
    <property type="entry name" value="RVT_1"/>
    <property type="match status" value="1"/>
</dbReference>
<evidence type="ECO:0000256" key="4">
    <source>
        <dbReference type="ARBA" id="ARBA00022695"/>
    </source>
</evidence>
<sequence>ESEVDTSGCEHPLVHKLELIWYFTILPSSFSYAAYDDARSHLVYDDACMQRMYDDVLALSTWCTTTPTLSLLAYDDAAEAAAAWKEVELSSGKTGMDRLSPIEEASAEGSRSPQTSRSGQPEHEFAAPPAEMSWYAPLRPMTSAMQEPEDLIDLTTDTNPFSGFRPSAPTRSVRASTTPTRDFPPPPTQNESLIHTESLDFLSGAGFKLDDPALAPFLQSPAAVSALAGYLEQALVTQEKDLSTASPAQAAREGRREGSVVTFADEVNSQTTAGHGSAPRALRNPTTSAAPSYRPSVHRLPEGIVGGLSFDRPLGPDDRGSRQAHVPQGKDGRLGTRSPARSLFEPRPIVLPRAWSHDAGGPRGPAPPGVQFNPQLMQAPTSVAGSYGTSHASQGGNWYPRIEPSTYYSGGPSRDHYEAFVYDMERVFNTYPVHVPEASKISVLAGRLQGDALIFFNSKDYYRSDWQTVCEELQARFLPLATPVVTWHNFWKVMQYDQKAKKERPIIEVIQELEALQLRIGSSCNQEIMLNRLWGTFSDGMRTAMLQVRADTYDELRENALQTDQRRRQIQDSREERVAQTAPVRERLAADGQKKRAWTATQVLTHASDVGSSSSPAGRLFRTAATNNKGVKLTAEQLSHHLKSNLCFGCSQPGHPKADCPRRQQASSNHSEPAHILDEDDDHEGGTAEAHGVSLIDSSSIKRVDGGESMALPLKLMIRIGGKLAYTLVDDGCTHNLIKPSFVKLHQLAYHRYPDPLALKQTTVGSKGSINHWAQLDTQSPSGDVLSSEVFQLVALDKYDAFVSMDWIKRNLLVHRDSFAVWVNGEVQVGEGVFDKDEAIRIGARYARALTGEFPPVVQTSASVVLQPGLSRDDEGLVITSQRVPLTARRQLTELLDEFADVFQDGASIELPPLREGMNHRIPLIDAALTPNTRLYKMPDAFLTQFYALAEKHLKSGTWVRGVAAGASSIMARPKPSDPSKARFVSDLRQRNSNTVKDQNAPPDQEAIRNEVCRTIQHRVGVCSALDFPDGYHQIRMEPEDVHKTATRTPIGVILWQVMQQGDTNAGATFQRDMEITFQGGEQIGVMVYLDNVYVHSSVEKHVEALRWVLERLRKYGWKVSFAKAEIARDDLEVLGFRINAEGVHVDARKAWDVMKHPEPKDVKQLQSFLGLVNYLADRMPEVALLSAPLSEIATAGARFLMTPIRKDAFERVKDLVSNTVALSPISSALADSGDTAGRVWVVADASVSGVGGWIGQGESHDVMRPAGFFSKKYTAAQSNWGTPDQELLALIATLNAFRRQLLGVPVTLVTDSQTASRLRDKAELKGKSWRWDDFLSEFYVRDIIHVPRSRNMVSDYLSKLSGEYPEAFTTLEDEVCDPCRREDEDGQLSFHGEPLATVESQATDVAAADETTGWYEAYLLDRTFSDVVAHPERYENLYRWDADTGRLHVIRAGEPELLAVPDSKRDEVMRQGHDGVGHQGTRYTAQAVRRHYWWPSLVKDVVNFCAECDSCQRSKSSSQQPAGFLRALTIPRGAWKHVAIDFVGPFPAGKTRNDFLMVTIDRASTQVRLAPCKTKLTGEGAAELYLRTIYNLHGWPSSVVSDRDPRFTGAFWQGLMQSTGVDLKMSTAAHPETDGQAEAANKTVVQILRSLLLDRRLPQADWEQLIPHVEFAMNSSLNRSLGMTPFDFVYGETPSAFPTPDEASASEDSFGFTKRLEFLRDWAWDGVVAARTAQARYANTLRREDPTYAVGDQVLLSTSNLRLREEKRRPWASKLLPKWVGPFVVVRAASPSYELDLPPWLRVHPVFHTKLLKRWNGDPDSTSVPRHDAFESDVVPVCVVDYRDVGVGAGSSREFLVRWTGIDNVSPSADTWENAENVVQHFPDLPADLSRTQRPRRSARKTA</sequence>
<dbReference type="Gene3D" id="3.10.10.10">
    <property type="entry name" value="HIV Type 1 Reverse Transcriptase, subunit A, domain 1"/>
    <property type="match status" value="1"/>
</dbReference>
<keyword evidence="4" id="KW-0548">Nucleotidyltransferase</keyword>
<name>A0A8T8SUN4_9BASI</name>
<proteinExistence type="predicted"/>
<dbReference type="InterPro" id="IPR001878">
    <property type="entry name" value="Znf_CCHC"/>
</dbReference>
<dbReference type="GO" id="GO:0006508">
    <property type="term" value="P:proteolysis"/>
    <property type="evidence" value="ECO:0007669"/>
    <property type="project" value="UniProtKB-KW"/>
</dbReference>
<evidence type="ECO:0000259" key="20">
    <source>
        <dbReference type="PROSITE" id="PS50158"/>
    </source>
</evidence>
<evidence type="ECO:0000259" key="19">
    <source>
        <dbReference type="PROSITE" id="PS50013"/>
    </source>
</evidence>
<dbReference type="GO" id="GO:0003723">
    <property type="term" value="F:RNA binding"/>
    <property type="evidence" value="ECO:0007669"/>
    <property type="project" value="UniProtKB-KW"/>
</dbReference>
<evidence type="ECO:0000256" key="14">
    <source>
        <dbReference type="ARBA" id="ARBA00022932"/>
    </source>
</evidence>
<keyword evidence="9" id="KW-0378">Hydrolase</keyword>
<evidence type="ECO:0008006" key="24">
    <source>
        <dbReference type="Google" id="ProtNLM"/>
    </source>
</evidence>
<feature type="domain" description="CCHC-type" evidence="20">
    <location>
        <begin position="647"/>
        <end position="662"/>
    </location>
</feature>
<dbReference type="SUPFAM" id="SSF56672">
    <property type="entry name" value="DNA/RNA polymerases"/>
    <property type="match status" value="1"/>
</dbReference>
<dbReference type="Gene3D" id="3.30.70.270">
    <property type="match status" value="2"/>
</dbReference>
<dbReference type="Pfam" id="PF17921">
    <property type="entry name" value="Integrase_H2C2"/>
    <property type="match status" value="1"/>
</dbReference>
<dbReference type="InterPro" id="IPR036875">
    <property type="entry name" value="Znf_CCHC_sf"/>
</dbReference>
<dbReference type="FunFam" id="1.10.340.70:FF:000001">
    <property type="entry name" value="Retrovirus-related Pol polyprotein from transposon gypsy-like Protein"/>
    <property type="match status" value="1"/>
</dbReference>
<dbReference type="GO" id="GO:0003964">
    <property type="term" value="F:RNA-directed DNA polymerase activity"/>
    <property type="evidence" value="ECO:0007669"/>
    <property type="project" value="UniProtKB-KW"/>
</dbReference>
<dbReference type="InterPro" id="IPR012337">
    <property type="entry name" value="RNaseH-like_sf"/>
</dbReference>
<keyword evidence="10" id="KW-0460">Magnesium</keyword>
<evidence type="ECO:0000256" key="2">
    <source>
        <dbReference type="ARBA" id="ARBA00022670"/>
    </source>
</evidence>
<feature type="compositionally biased region" description="Polar residues" evidence="18">
    <location>
        <begin position="109"/>
        <end position="119"/>
    </location>
</feature>
<feature type="region of interest" description="Disordered" evidence="18">
    <location>
        <begin position="239"/>
        <end position="369"/>
    </location>
</feature>
<dbReference type="Pfam" id="PF17917">
    <property type="entry name" value="RT_RNaseH"/>
    <property type="match status" value="1"/>
</dbReference>
<dbReference type="PANTHER" id="PTHR37984">
    <property type="entry name" value="PROTEIN CBG26694"/>
    <property type="match status" value="1"/>
</dbReference>
<dbReference type="SUPFAM" id="SSF54160">
    <property type="entry name" value="Chromo domain-like"/>
    <property type="match status" value="1"/>
</dbReference>
<keyword evidence="7" id="KW-0064">Aspartyl protease</keyword>
<dbReference type="Proteomes" id="UP000077671">
    <property type="component" value="Unassembled WGS sequence"/>
</dbReference>
<evidence type="ECO:0000256" key="7">
    <source>
        <dbReference type="ARBA" id="ARBA00022750"/>
    </source>
</evidence>
<dbReference type="Gene3D" id="1.10.340.70">
    <property type="match status" value="1"/>
</dbReference>
<dbReference type="InterPro" id="IPR036397">
    <property type="entry name" value="RNaseH_sf"/>
</dbReference>
<dbReference type="PROSITE" id="PS50013">
    <property type="entry name" value="CHROMO_2"/>
    <property type="match status" value="1"/>
</dbReference>
<feature type="region of interest" description="Disordered" evidence="18">
    <location>
        <begin position="160"/>
        <end position="192"/>
    </location>
</feature>
<dbReference type="GO" id="GO:0005634">
    <property type="term" value="C:nucleus"/>
    <property type="evidence" value="ECO:0007669"/>
    <property type="project" value="UniProtKB-ARBA"/>
</dbReference>
<keyword evidence="5" id="KW-0540">Nuclease</keyword>
<dbReference type="GO" id="GO:0004519">
    <property type="term" value="F:endonuclease activity"/>
    <property type="evidence" value="ECO:0007669"/>
    <property type="project" value="UniProtKB-KW"/>
</dbReference>
<keyword evidence="1" id="KW-0507">mRNA processing</keyword>
<dbReference type="Pfam" id="PF24626">
    <property type="entry name" value="SH3_Tf2-1"/>
    <property type="match status" value="1"/>
</dbReference>
<keyword evidence="3" id="KW-0808">Transferase</keyword>
<dbReference type="InterPro" id="IPR041588">
    <property type="entry name" value="Integrase_H2C2"/>
</dbReference>
<dbReference type="InterPro" id="IPR041373">
    <property type="entry name" value="RT_RNaseH"/>
</dbReference>
<comment type="caution">
    <text evidence="22">The sequence shown here is derived from an EMBL/GenBank/DDBJ whole genome shotgun (WGS) entry which is preliminary data.</text>
</comment>
<dbReference type="InterPro" id="IPR043502">
    <property type="entry name" value="DNA/RNA_pol_sf"/>
</dbReference>
<dbReference type="GO" id="GO:0003887">
    <property type="term" value="F:DNA-directed DNA polymerase activity"/>
    <property type="evidence" value="ECO:0007669"/>
    <property type="project" value="UniProtKB-KW"/>
</dbReference>
<evidence type="ECO:0000256" key="15">
    <source>
        <dbReference type="ARBA" id="ARBA00023125"/>
    </source>
</evidence>
<evidence type="ECO:0000256" key="5">
    <source>
        <dbReference type="ARBA" id="ARBA00022722"/>
    </source>
</evidence>
<evidence type="ECO:0000256" key="12">
    <source>
        <dbReference type="ARBA" id="ARBA00022908"/>
    </source>
</evidence>
<dbReference type="PROSITE" id="PS50994">
    <property type="entry name" value="INTEGRASE"/>
    <property type="match status" value="1"/>
</dbReference>
<dbReference type="SUPFAM" id="SSF57756">
    <property type="entry name" value="Retrovirus zinc finger-like domains"/>
    <property type="match status" value="1"/>
</dbReference>
<dbReference type="PROSITE" id="PS50158">
    <property type="entry name" value="ZF_CCHC"/>
    <property type="match status" value="1"/>
</dbReference>
<dbReference type="CDD" id="cd09274">
    <property type="entry name" value="RNase_HI_RT_Ty3"/>
    <property type="match status" value="1"/>
</dbReference>
<accession>A0A8T8SUN4</accession>
<protein>
    <recommendedName>
        <fullName evidence="24">Reverse transcriptase</fullName>
    </recommendedName>
</protein>
<evidence type="ECO:0000256" key="8">
    <source>
        <dbReference type="ARBA" id="ARBA00022759"/>
    </source>
</evidence>
<dbReference type="GO" id="GO:0015074">
    <property type="term" value="P:DNA integration"/>
    <property type="evidence" value="ECO:0007669"/>
    <property type="project" value="UniProtKB-KW"/>
</dbReference>
<feature type="domain" description="Chromo" evidence="19">
    <location>
        <begin position="1831"/>
        <end position="1902"/>
    </location>
</feature>
<reference evidence="22" key="2">
    <citation type="journal article" date="2019" name="IMA Fungus">
        <title>Genome sequencing and comparison of five Tilletia species to identify candidate genes for the detection of regulated species infecting wheat.</title>
        <authorList>
            <person name="Nguyen H.D.T."/>
            <person name="Sultana T."/>
            <person name="Kesanakurti P."/>
            <person name="Hambleton S."/>
        </authorList>
    </citation>
    <scope>NUCLEOTIDE SEQUENCE</scope>
    <source>
        <strain evidence="22">DAOMC 238032</strain>
    </source>
</reference>
<evidence type="ECO:0000256" key="6">
    <source>
        <dbReference type="ARBA" id="ARBA00022723"/>
    </source>
</evidence>
<feature type="region of interest" description="Disordered" evidence="18">
    <location>
        <begin position="103"/>
        <end position="131"/>
    </location>
</feature>
<feature type="non-terminal residue" evidence="22">
    <location>
        <position position="1"/>
    </location>
</feature>
<dbReference type="GO" id="GO:0006338">
    <property type="term" value="P:chromatin remodeling"/>
    <property type="evidence" value="ECO:0007669"/>
    <property type="project" value="UniProtKB-ARBA"/>
</dbReference>
<keyword evidence="17" id="KW-0862">Zinc</keyword>
<keyword evidence="14" id="KW-0239">DNA-directed DNA polymerase</keyword>
<keyword evidence="17" id="KW-0863">Zinc-finger</keyword>
<dbReference type="GO" id="GO:0006397">
    <property type="term" value="P:mRNA processing"/>
    <property type="evidence" value="ECO:0007669"/>
    <property type="project" value="UniProtKB-KW"/>
</dbReference>
<dbReference type="SUPFAM" id="SSF53098">
    <property type="entry name" value="Ribonuclease H-like"/>
    <property type="match status" value="1"/>
</dbReference>
<dbReference type="InterPro" id="IPR000953">
    <property type="entry name" value="Chromo/chromo_shadow_dom"/>
</dbReference>
<reference evidence="22" key="1">
    <citation type="submission" date="2016-04" db="EMBL/GenBank/DDBJ databases">
        <authorList>
            <person name="Nguyen H.D."/>
            <person name="Kesanakurti P."/>
            <person name="Cullis J."/>
            <person name="Levesque C.A."/>
            <person name="Hambleton S."/>
        </authorList>
    </citation>
    <scope>NUCLEOTIDE SEQUENCE</scope>
    <source>
        <strain evidence="22">DAOMC 238032</strain>
    </source>
</reference>
<keyword evidence="16" id="KW-0233">DNA recombination</keyword>
<dbReference type="PANTHER" id="PTHR37984:SF5">
    <property type="entry name" value="PROTEIN NYNRIN-LIKE"/>
    <property type="match status" value="1"/>
</dbReference>
<dbReference type="GO" id="GO:0006310">
    <property type="term" value="P:DNA recombination"/>
    <property type="evidence" value="ECO:0007669"/>
    <property type="project" value="UniProtKB-KW"/>
</dbReference>
<keyword evidence="12" id="KW-0229">DNA integration</keyword>